<evidence type="ECO:0000313" key="3">
    <source>
        <dbReference type="Proteomes" id="UP000262172"/>
    </source>
</evidence>
<reference evidence="2 3" key="1">
    <citation type="submission" date="2018-08" db="EMBL/GenBank/DDBJ databases">
        <title>Isolation, diversity and antifungal activity of Actinobacteria from cow dung.</title>
        <authorList>
            <person name="Ling L."/>
        </authorList>
    </citation>
    <scope>NUCLEOTIDE SEQUENCE [LARGE SCALE GENOMIC DNA]</scope>
    <source>
        <strain evidence="2 3">NEAU-LLE</strain>
    </source>
</reference>
<comment type="caution">
    <text evidence="2">The sequence shown here is derived from an EMBL/GenBank/DDBJ whole genome shotgun (WGS) entry which is preliminary data.</text>
</comment>
<organism evidence="2 3">
    <name type="scientific">Microbacterium bovistercoris</name>
    <dbReference type="NCBI Taxonomy" id="2293570"/>
    <lineage>
        <taxon>Bacteria</taxon>
        <taxon>Bacillati</taxon>
        <taxon>Actinomycetota</taxon>
        <taxon>Actinomycetes</taxon>
        <taxon>Micrococcales</taxon>
        <taxon>Microbacteriaceae</taxon>
        <taxon>Microbacterium</taxon>
    </lineage>
</organism>
<keyword evidence="1" id="KW-1133">Transmembrane helix</keyword>
<evidence type="ECO:0000256" key="1">
    <source>
        <dbReference type="SAM" id="Phobius"/>
    </source>
</evidence>
<keyword evidence="1" id="KW-0812">Transmembrane</keyword>
<name>A0A371NYI0_9MICO</name>
<dbReference type="AlphaFoldDB" id="A0A371NYI0"/>
<sequence length="207" mass="21459">MEVDMNSRAGRPSMAEAITLGLVATGAVSIAIGALVGTIGGAAEIFGSPVPVLLPVHDAPMSVLDRASGVASASYTESIVSFEALDAGTRWLLLGERALPALATIIVCMSLWWLGLSLIRQRAFRKSMAPVLGTAAIALVVAGMVGPFLGTIARAQAVELLPASADQFYAFLYELDPAPIGWGIALALVVGAFEVGRRLQLETEGLV</sequence>
<evidence type="ECO:0000313" key="2">
    <source>
        <dbReference type="EMBL" id="REJ08755.1"/>
    </source>
</evidence>
<keyword evidence="1" id="KW-0472">Membrane</keyword>
<feature type="transmembrane region" description="Helical" evidence="1">
    <location>
        <begin position="177"/>
        <end position="196"/>
    </location>
</feature>
<feature type="transmembrane region" description="Helical" evidence="1">
    <location>
        <begin position="20"/>
        <end position="43"/>
    </location>
</feature>
<dbReference type="EMBL" id="QUAB01000005">
    <property type="protein sequence ID" value="REJ08755.1"/>
    <property type="molecule type" value="Genomic_DNA"/>
</dbReference>
<keyword evidence="3" id="KW-1185">Reference proteome</keyword>
<accession>A0A371NYI0</accession>
<feature type="transmembrane region" description="Helical" evidence="1">
    <location>
        <begin position="131"/>
        <end position="157"/>
    </location>
</feature>
<gene>
    <name evidence="2" type="ORF">DY023_00240</name>
</gene>
<feature type="transmembrane region" description="Helical" evidence="1">
    <location>
        <begin position="98"/>
        <end position="119"/>
    </location>
</feature>
<dbReference type="Proteomes" id="UP000262172">
    <property type="component" value="Unassembled WGS sequence"/>
</dbReference>
<evidence type="ECO:0008006" key="4">
    <source>
        <dbReference type="Google" id="ProtNLM"/>
    </source>
</evidence>
<proteinExistence type="predicted"/>
<protein>
    <recommendedName>
        <fullName evidence="4">DUF2975 domain-containing protein</fullName>
    </recommendedName>
</protein>